<gene>
    <name evidence="1" type="ordered locus">Bd2042</name>
</gene>
<dbReference type="STRING" id="264462.Bd2042"/>
<dbReference type="AlphaFoldDB" id="Q6MLG9"/>
<reference evidence="1 2" key="1">
    <citation type="journal article" date="2004" name="Science">
        <title>A predator unmasked: life cycle of Bdellovibrio bacteriovorus from a genomic perspective.</title>
        <authorList>
            <person name="Rendulic S."/>
            <person name="Jagtap P."/>
            <person name="Rosinus A."/>
            <person name="Eppinger M."/>
            <person name="Baar C."/>
            <person name="Lanz C."/>
            <person name="Keller H."/>
            <person name="Lambert C."/>
            <person name="Evans K.J."/>
            <person name="Goesmann A."/>
            <person name="Meyer F."/>
            <person name="Sockett R.E."/>
            <person name="Schuster S.C."/>
        </authorList>
    </citation>
    <scope>NUCLEOTIDE SEQUENCE [LARGE SCALE GENOMIC DNA]</scope>
    <source>
        <strain evidence="2">ATCC 15356 / DSM 50701 / NCIMB 9529 / HD100</strain>
    </source>
</reference>
<evidence type="ECO:0000313" key="2">
    <source>
        <dbReference type="Proteomes" id="UP000008080"/>
    </source>
</evidence>
<sequence length="436" mass="48574">MLLVAGLLSAEVCGAQGFQAQNILDPNQPENIAFEQQQKYNALFDSDVKKSLERIQLRAQISVDESDSAQVPVVIKKQKISDQTLQRLSHPNYQHPSHAAVFLLFRLPNQFRTQSAPQSETSVTTSVANTMIHPAALQGKDGGARYHYVDHLGKATEISLTQGDQVRQLKLSLRLLSIAGSASGNLALYPVSDRFIEKVHSLRNLNDPYARHEKGLDRVVVDMRDSGGESFQMQDGETYVLPLLVDYSHFKKLYESDKELLTLNAGVQGQVPVASQFQQAGAGTYANLSFTREVARQWLMHFALGLGANVQKNISRGYQHYDGAMDLSLTSNVSIGLTRVDSDLKGKTSLLAFGSQNSSYLDEADYTQNTQGRFVDRQARMAMFRPDRRFGLALVRENQNIILQIQVAEDYIDSANKVNGLNHEDFQVAIRVSRKI</sequence>
<dbReference type="KEGG" id="bba:Bd2042"/>
<name>Q6MLG9_BDEBA</name>
<proteinExistence type="predicted"/>
<protein>
    <submittedName>
        <fullName evidence="1">Uncharacterized protein</fullName>
    </submittedName>
</protein>
<keyword evidence="2" id="KW-1185">Reference proteome</keyword>
<dbReference type="EMBL" id="BX842651">
    <property type="protein sequence ID" value="CAE79888.1"/>
    <property type="molecule type" value="Genomic_DNA"/>
</dbReference>
<dbReference type="Proteomes" id="UP000008080">
    <property type="component" value="Chromosome"/>
</dbReference>
<dbReference type="HOGENOM" id="CLU_628011_0_0_7"/>
<evidence type="ECO:0000313" key="1">
    <source>
        <dbReference type="EMBL" id="CAE79888.1"/>
    </source>
</evidence>
<accession>Q6MLG9</accession>
<organism evidence="1 2">
    <name type="scientific">Bdellovibrio bacteriovorus (strain ATCC 15356 / DSM 50701 / NCIMB 9529 / HD100)</name>
    <dbReference type="NCBI Taxonomy" id="264462"/>
    <lineage>
        <taxon>Bacteria</taxon>
        <taxon>Pseudomonadati</taxon>
        <taxon>Bdellovibrionota</taxon>
        <taxon>Bdellovibrionia</taxon>
        <taxon>Bdellovibrionales</taxon>
        <taxon>Pseudobdellovibrionaceae</taxon>
        <taxon>Bdellovibrio</taxon>
    </lineage>
</organism>